<organism evidence="9">
    <name type="scientific">viral metagenome</name>
    <dbReference type="NCBI Taxonomy" id="1070528"/>
    <lineage>
        <taxon>unclassified sequences</taxon>
        <taxon>metagenomes</taxon>
        <taxon>organismal metagenomes</taxon>
    </lineage>
</organism>
<dbReference type="InterPro" id="IPR007081">
    <property type="entry name" value="RNA_pol_Rpb1_5"/>
</dbReference>
<evidence type="ECO:0000259" key="8">
    <source>
        <dbReference type="SMART" id="SM00663"/>
    </source>
</evidence>
<keyword evidence="4" id="KW-0808">Transferase</keyword>
<dbReference type="InterPro" id="IPR007075">
    <property type="entry name" value="RNA_pol_Rpb1_6"/>
</dbReference>
<dbReference type="InterPro" id="IPR007083">
    <property type="entry name" value="RNA_pol_Rpb1_4"/>
</dbReference>
<dbReference type="InterPro" id="IPR007073">
    <property type="entry name" value="RNA_pol_Rpb1_7"/>
</dbReference>
<dbReference type="Pfam" id="PF00623">
    <property type="entry name" value="RNA_pol_Rpb1_2"/>
    <property type="match status" value="1"/>
</dbReference>
<dbReference type="InterPro" id="IPR042102">
    <property type="entry name" value="RNA_pol_Rpb1_3_sf"/>
</dbReference>
<dbReference type="Gene3D" id="1.10.150.390">
    <property type="match status" value="1"/>
</dbReference>
<dbReference type="InterPro" id="IPR044893">
    <property type="entry name" value="RNA_pol_Rpb1_clamp_domain"/>
</dbReference>
<evidence type="ECO:0000313" key="9">
    <source>
        <dbReference type="EMBL" id="QHT94314.1"/>
    </source>
</evidence>
<dbReference type="Gene3D" id="6.10.250.2940">
    <property type="match status" value="1"/>
</dbReference>
<dbReference type="FunFam" id="2.40.40.20:FF:000019">
    <property type="entry name" value="DNA-directed RNA polymerase II subunit RPB1"/>
    <property type="match status" value="1"/>
</dbReference>
<evidence type="ECO:0000256" key="6">
    <source>
        <dbReference type="ARBA" id="ARBA00023163"/>
    </source>
</evidence>
<dbReference type="Gene3D" id="3.30.1360.140">
    <property type="match status" value="1"/>
</dbReference>
<dbReference type="Gene3D" id="6.20.50.80">
    <property type="match status" value="1"/>
</dbReference>
<dbReference type="SMART" id="SM00663">
    <property type="entry name" value="RPOLA_N"/>
    <property type="match status" value="1"/>
</dbReference>
<evidence type="ECO:0000256" key="7">
    <source>
        <dbReference type="SAM" id="Coils"/>
    </source>
</evidence>
<dbReference type="Gene3D" id="4.10.860.120">
    <property type="entry name" value="RNA polymerase II, clamp domain"/>
    <property type="match status" value="1"/>
</dbReference>
<dbReference type="PANTHER" id="PTHR19376">
    <property type="entry name" value="DNA-DIRECTED RNA POLYMERASE"/>
    <property type="match status" value="1"/>
</dbReference>
<dbReference type="InterPro" id="IPR006592">
    <property type="entry name" value="RNA_pol_N"/>
</dbReference>
<dbReference type="InterPro" id="IPR038120">
    <property type="entry name" value="Rpb1_funnel_sf"/>
</dbReference>
<dbReference type="Pfam" id="PF04992">
    <property type="entry name" value="RNA_pol_Rpb1_6"/>
    <property type="match status" value="1"/>
</dbReference>
<dbReference type="Gene3D" id="3.30.1490.180">
    <property type="entry name" value="RNA polymerase ii"/>
    <property type="match status" value="1"/>
</dbReference>
<dbReference type="Pfam" id="PF04997">
    <property type="entry name" value="RNA_pol_Rpb1_1"/>
    <property type="match status" value="1"/>
</dbReference>
<dbReference type="Pfam" id="PF05000">
    <property type="entry name" value="RNA_pol_Rpb1_4"/>
    <property type="match status" value="1"/>
</dbReference>
<comment type="similarity">
    <text evidence="1">Belongs to the RNA polymerase beta' chain family.</text>
</comment>
<dbReference type="Gene3D" id="1.10.274.100">
    <property type="entry name" value="RNA polymerase Rpb1, domain 3"/>
    <property type="match status" value="1"/>
</dbReference>
<accession>A0A6C0IMA5</accession>
<dbReference type="GO" id="GO:0005665">
    <property type="term" value="C:RNA polymerase II, core complex"/>
    <property type="evidence" value="ECO:0007669"/>
    <property type="project" value="TreeGrafter"/>
</dbReference>
<reference evidence="9" key="1">
    <citation type="journal article" date="2020" name="Nature">
        <title>Giant virus diversity and host interactions through global metagenomics.</title>
        <authorList>
            <person name="Schulz F."/>
            <person name="Roux S."/>
            <person name="Paez-Espino D."/>
            <person name="Jungbluth S."/>
            <person name="Walsh D.A."/>
            <person name="Denef V.J."/>
            <person name="McMahon K.D."/>
            <person name="Konstantinidis K.T."/>
            <person name="Eloe-Fadrosh E.A."/>
            <person name="Kyrpides N.C."/>
            <person name="Woyke T."/>
        </authorList>
    </citation>
    <scope>NUCLEOTIDE SEQUENCE</scope>
    <source>
        <strain evidence="9">GVMAG-M-3300024258-28</strain>
    </source>
</reference>
<evidence type="ECO:0000256" key="3">
    <source>
        <dbReference type="ARBA" id="ARBA00022478"/>
    </source>
</evidence>
<dbReference type="GO" id="GO:0003677">
    <property type="term" value="F:DNA binding"/>
    <property type="evidence" value="ECO:0007669"/>
    <property type="project" value="InterPro"/>
</dbReference>
<keyword evidence="3" id="KW-0240">DNA-directed RNA polymerase</keyword>
<keyword evidence="7" id="KW-0175">Coiled coil</keyword>
<dbReference type="Gene3D" id="1.10.132.30">
    <property type="match status" value="1"/>
</dbReference>
<dbReference type="InterPro" id="IPR038593">
    <property type="entry name" value="RNA_pol_Rpb1_7_sf"/>
</dbReference>
<evidence type="ECO:0000256" key="4">
    <source>
        <dbReference type="ARBA" id="ARBA00022679"/>
    </source>
</evidence>
<feature type="coiled-coil region" evidence="7">
    <location>
        <begin position="900"/>
        <end position="927"/>
    </location>
</feature>
<dbReference type="SUPFAM" id="SSF64484">
    <property type="entry name" value="beta and beta-prime subunits of DNA dependent RNA-polymerase"/>
    <property type="match status" value="1"/>
</dbReference>
<dbReference type="PANTHER" id="PTHR19376:SF37">
    <property type="entry name" value="DNA-DIRECTED RNA POLYMERASE II SUBUNIT RPB1"/>
    <property type="match status" value="1"/>
</dbReference>
<protein>
    <recommendedName>
        <fullName evidence="2">DNA-directed RNA polymerase</fullName>
        <ecNumber evidence="2">2.7.7.6</ecNumber>
    </recommendedName>
</protein>
<feature type="domain" description="RNA polymerase N-terminal" evidence="8">
    <location>
        <begin position="220"/>
        <end position="523"/>
    </location>
</feature>
<evidence type="ECO:0000256" key="5">
    <source>
        <dbReference type="ARBA" id="ARBA00022695"/>
    </source>
</evidence>
<keyword evidence="6" id="KW-0804">Transcription</keyword>
<dbReference type="Pfam" id="PF04990">
    <property type="entry name" value="RNA_pol_Rpb1_7"/>
    <property type="match status" value="1"/>
</dbReference>
<dbReference type="EMBL" id="MN740218">
    <property type="protein sequence ID" value="QHT94314.1"/>
    <property type="molecule type" value="Genomic_DNA"/>
</dbReference>
<dbReference type="Pfam" id="PF04998">
    <property type="entry name" value="RNA_pol_Rpb1_5"/>
    <property type="match status" value="1"/>
</dbReference>
<evidence type="ECO:0000256" key="1">
    <source>
        <dbReference type="ARBA" id="ARBA00006460"/>
    </source>
</evidence>
<dbReference type="EC" id="2.7.7.6" evidence="2"/>
<evidence type="ECO:0000256" key="2">
    <source>
        <dbReference type="ARBA" id="ARBA00012418"/>
    </source>
</evidence>
<dbReference type="Gene3D" id="2.40.40.20">
    <property type="match status" value="1"/>
</dbReference>
<keyword evidence="5" id="KW-0548">Nucleotidyltransferase</keyword>
<dbReference type="GO" id="GO:0003899">
    <property type="term" value="F:DNA-directed RNA polymerase activity"/>
    <property type="evidence" value="ECO:0007669"/>
    <property type="project" value="UniProtKB-EC"/>
</dbReference>
<dbReference type="GO" id="GO:0006351">
    <property type="term" value="P:DNA-templated transcription"/>
    <property type="evidence" value="ECO:0007669"/>
    <property type="project" value="InterPro"/>
</dbReference>
<dbReference type="Pfam" id="PF04983">
    <property type="entry name" value="RNA_pol_Rpb1_3"/>
    <property type="match status" value="1"/>
</dbReference>
<dbReference type="InterPro" id="IPR007066">
    <property type="entry name" value="RNA_pol_Rpb1_3"/>
</dbReference>
<dbReference type="InterPro" id="IPR045867">
    <property type="entry name" value="DNA-dir_RpoC_beta_prime"/>
</dbReference>
<dbReference type="NCBIfam" id="NF006336">
    <property type="entry name" value="PRK08566.1"/>
    <property type="match status" value="1"/>
</dbReference>
<name>A0A6C0IMA5_9ZZZZ</name>
<sequence length="1515" mass="171579">MNLQKNQQNEYKKPAKIIGIQFSMLSPDEIRKNSVVEITSPVTFNNNKPVMGGLFDPRMGVLEPGIICPTDGLTYIDTPGYFGHIELAKPVFFIQHLKEIMKICKIICFKCSRLLINKKNHKHILSKSAEDRWQYVTNIKVGRCGEHTEDGCGCKQPKSIKLEDLSKISAIWEKIGTESGKGKIDVSIRLTPEHIIKMFKRISDEDVHFMGLSPLWSRPEWMICQVLPVPPPAVRPSVKHDAQQRSEDDLTHIYSNIIKTNKDLAEKISNKANSNVIEGLSTVLQYFVAMIVNNKVKGADSLRQRSGRPLNCIMGRLNSKFGRIRGNLMGKRVDFSARSVITGDPNLSIRELGVPIKIAMNITKPVVVNDRNKKFLLKLVQTGADVHPGAKILEKKNGDNISLRYVDRDSIRLENGDTVHRHMMDGDAVLFNRQPSLHRMSMMCHIVKIMRTGDTFRMNVGDTKPYNADFDGDEMNMHMPQNVLAETELKNLAAIPYQIISPASSSPIIGIFQDSLLGSYRFTRPNVKLTPKQAMNLLMMYPNVDVDKLNKKELTSFDVLSQIMPRMTMKRKTGQFDDKEDPETSNNILEIRNGEFVRGQLDKKCFGNNGITHRIFNDFGNRPASDFIDDLQNVITEYMKSSAFSVGISDLIADKFTTDSIIQAITAQKQEVQSIIDKVHMGLFENNTSYTNMEEFESNVNNVLNEARKQAGNIGQKSLSKNNRFLMIVNSGSKGSLINISQMISCVGQQNVEGKRIPYGFESRTLPHYSKYDDSPEARGFVENSYITGLTAPELFFHAMGGRVGLIDTAVKTSQTGYIQRRLIKGLEDLKVEYDMTVRNNKGKIIQFAYGEDGFDSTRVENQGIKLVGQKMEDIYLHYDIPGVNEEKEILSNIYSPAAKRRLRGQKDKAKLKCKEMIDKMIDAQDNIIKKVFLNKNEDSIQIPVGFQSIILNIQNQLGLHANSLVDITPMEAFELIDIYKKKIDTMHYMKENKLFDVLYHYILNPKDLLINKRFHKKGLVMLLETVILKYKQAIVHPGEMVGVVAGQSIGEPTTQLTLNTFHLSGVSAGATVTRGVPRIEEILRLTKNPKTPSLNIFLKKMDETNRQKVVQYANMIAHTKMVDLIKSVEICFDPDDNNTRIVQDELLMKQYYEFENMFNGCNETDDANDAVLKSKWIIRMEFDTETLLEKNITMDDVHYAITNSVSAKDLNCVYSDMNSKNLVFRLRPNNSIFTTKKTAGMKAKKENAVPDPLDQSDHIYMLRDFQEELLNKIVLRGIERITNVLPVKMQNNVVKEDGYYKQQDIWTLQTTGSNLLDILAEDFIDPTRTISNDIKEAYNVLGIEAARQIIHNEIMDVMKTSGVSINYHHLSLLCDRMTSNEGMVAIFRSGILNDNIGPIAKSTFEVHTEVLLTAARHADFDHMRGVSANIMTGQLGNFGTGACGVVLDLEKMKSLESEDYEKTEEEKEIEKVFGDIQDTGSMYSKTNVEIKNNISTLRNDNVTDCVDDEYDMGF</sequence>
<dbReference type="InterPro" id="IPR007080">
    <property type="entry name" value="RNA_pol_Rpb1_1"/>
</dbReference>
<proteinExistence type="inferred from homology"/>
<dbReference type="InterPro" id="IPR000722">
    <property type="entry name" value="RNA_pol_asu"/>
</dbReference>